<feature type="compositionally biased region" description="Gly residues" evidence="1">
    <location>
        <begin position="399"/>
        <end position="410"/>
    </location>
</feature>
<comment type="caution">
    <text evidence="3">The sequence shown here is derived from an EMBL/GenBank/DDBJ whole genome shotgun (WGS) entry which is preliminary data.</text>
</comment>
<feature type="region of interest" description="Disordered" evidence="1">
    <location>
        <begin position="194"/>
        <end position="315"/>
    </location>
</feature>
<accession>A0A2J7ZMZ7</accession>
<dbReference type="GO" id="GO:0016787">
    <property type="term" value="F:hydrolase activity"/>
    <property type="evidence" value="ECO:0007669"/>
    <property type="project" value="InterPro"/>
</dbReference>
<proteinExistence type="predicted"/>
<dbReference type="Pfam" id="PF13242">
    <property type="entry name" value="Hydrolase_like"/>
    <property type="match status" value="1"/>
</dbReference>
<feature type="compositionally biased region" description="Pro residues" evidence="1">
    <location>
        <begin position="368"/>
        <end position="387"/>
    </location>
</feature>
<dbReference type="PANTHER" id="PTHR42896">
    <property type="entry name" value="XYLULOSE-1,5-BISPHOSPHATE (XUBP) PHOSPHATASE"/>
    <property type="match status" value="1"/>
</dbReference>
<dbReference type="EMBL" id="PGGS01000829">
    <property type="protein sequence ID" value="PNH01644.1"/>
    <property type="molecule type" value="Genomic_DNA"/>
</dbReference>
<dbReference type="Pfam" id="PF04818">
    <property type="entry name" value="CID"/>
    <property type="match status" value="1"/>
</dbReference>
<gene>
    <name evidence="3" type="ORF">TSOC_012453</name>
</gene>
<dbReference type="Gene3D" id="3.40.50.1000">
    <property type="entry name" value="HAD superfamily/HAD-like"/>
    <property type="match status" value="1"/>
</dbReference>
<dbReference type="InterPro" id="IPR036412">
    <property type="entry name" value="HAD-like_sf"/>
</dbReference>
<feature type="compositionally biased region" description="Pro residues" evidence="1">
    <location>
        <begin position="271"/>
        <end position="301"/>
    </location>
</feature>
<feature type="region of interest" description="Disordered" evidence="1">
    <location>
        <begin position="345"/>
        <end position="423"/>
    </location>
</feature>
<evidence type="ECO:0000256" key="1">
    <source>
        <dbReference type="SAM" id="MobiDB-lite"/>
    </source>
</evidence>
<feature type="compositionally biased region" description="Low complexity" evidence="1">
    <location>
        <begin position="388"/>
        <end position="398"/>
    </location>
</feature>
<dbReference type="AlphaFoldDB" id="A0A2J7ZMZ7"/>
<dbReference type="SMART" id="SM00582">
    <property type="entry name" value="RPR"/>
    <property type="match status" value="1"/>
</dbReference>
<sequence>MSAVSVNRESLVQRLQTLNVSQQSIEGTSKWCLFYIKDAKSVVNIWSEEFGRATAERRTAFLYLTNHILQLMDEGLARPDVAMCICSAATKEGFEKVVNSVVGPERLARFDVILAGDDVTKKKPDPLIYNMARERLGLPADRCVVIEDSLVGLRAAVGAGMKCIITPTPSTNTVDFCAEGADAVVETLKGPMYQGLQPQSSGQMAAMGGGQMVGGPGPGPGSHPQQQQQQQQQGPPQQHQQHPQPQPQQQQTGPGPGPGSVPGGPHHQPHPGGPAPPPPGGPHQPQPQPPPGPPGAPPAPGGPRGAPLEPLELELDSAGIDQLAAALANNSDQTALLLANAFASMSQEERDRLGANLGDMMGGGGGPGGPPPQQPHPHGGPQPPPAPAAGFASGDFSGSPGGGMGGGGMGDPMDAPYDPEFPD</sequence>
<dbReference type="SUPFAM" id="SSF56784">
    <property type="entry name" value="HAD-like"/>
    <property type="match status" value="1"/>
</dbReference>
<feature type="compositionally biased region" description="Low complexity" evidence="1">
    <location>
        <begin position="222"/>
        <end position="253"/>
    </location>
</feature>
<protein>
    <submittedName>
        <fullName evidence="3">Protein CbbY</fullName>
    </submittedName>
</protein>
<evidence type="ECO:0000259" key="2">
    <source>
        <dbReference type="PROSITE" id="PS51391"/>
    </source>
</evidence>
<dbReference type="Proteomes" id="UP000236333">
    <property type="component" value="Unassembled WGS sequence"/>
</dbReference>
<dbReference type="InterPro" id="IPR006569">
    <property type="entry name" value="CID_dom"/>
</dbReference>
<keyword evidence="4" id="KW-1185">Reference proteome</keyword>
<reference evidence="3 4" key="1">
    <citation type="journal article" date="2017" name="Mol. Biol. Evol.">
        <title>The 4-celled Tetrabaena socialis nuclear genome reveals the essential components for genetic control of cell number at the origin of multicellularity in the volvocine lineage.</title>
        <authorList>
            <person name="Featherston J."/>
            <person name="Arakaki Y."/>
            <person name="Hanschen E.R."/>
            <person name="Ferris P.J."/>
            <person name="Michod R.E."/>
            <person name="Olson B.J.S.C."/>
            <person name="Nozaki H."/>
            <person name="Durand P.M."/>
        </authorList>
    </citation>
    <scope>NUCLEOTIDE SEQUENCE [LARGE SCALE GENOMIC DNA]</scope>
    <source>
        <strain evidence="3 4">NIES-571</strain>
    </source>
</reference>
<dbReference type="InterPro" id="IPR044999">
    <property type="entry name" value="CbbY-like"/>
</dbReference>
<organism evidence="3 4">
    <name type="scientific">Tetrabaena socialis</name>
    <dbReference type="NCBI Taxonomy" id="47790"/>
    <lineage>
        <taxon>Eukaryota</taxon>
        <taxon>Viridiplantae</taxon>
        <taxon>Chlorophyta</taxon>
        <taxon>core chlorophytes</taxon>
        <taxon>Chlorophyceae</taxon>
        <taxon>CS clade</taxon>
        <taxon>Chlamydomonadales</taxon>
        <taxon>Tetrabaenaceae</taxon>
        <taxon>Tetrabaena</taxon>
    </lineage>
</organism>
<evidence type="ECO:0000313" key="4">
    <source>
        <dbReference type="Proteomes" id="UP000236333"/>
    </source>
</evidence>
<dbReference type="InterPro" id="IPR023214">
    <property type="entry name" value="HAD_sf"/>
</dbReference>
<name>A0A2J7ZMZ7_9CHLO</name>
<feature type="domain" description="CID" evidence="2">
    <location>
        <begin position="3"/>
        <end position="70"/>
    </location>
</feature>
<dbReference type="OrthoDB" id="40579at2759"/>
<dbReference type="PROSITE" id="PS51391">
    <property type="entry name" value="CID"/>
    <property type="match status" value="1"/>
</dbReference>
<dbReference type="NCBIfam" id="TIGR01509">
    <property type="entry name" value="HAD-SF-IA-v3"/>
    <property type="match status" value="1"/>
</dbReference>
<feature type="compositionally biased region" description="Gly residues" evidence="1">
    <location>
        <begin position="207"/>
        <end position="216"/>
    </location>
</feature>
<dbReference type="PANTHER" id="PTHR42896:SF4">
    <property type="entry name" value="OS08G0485900 PROTEIN"/>
    <property type="match status" value="1"/>
</dbReference>
<evidence type="ECO:0000313" key="3">
    <source>
        <dbReference type="EMBL" id="PNH01644.1"/>
    </source>
</evidence>
<dbReference type="InterPro" id="IPR006439">
    <property type="entry name" value="HAD-SF_hydro_IA"/>
</dbReference>